<name>A0AAJ8DZ19_ASPNG</name>
<dbReference type="VEuPathDB" id="FungiDB:An07g02430"/>
<dbReference type="AlphaFoldDB" id="A0AAJ8DZ19"/>
<organism evidence="1">
    <name type="scientific">Aspergillus niger</name>
    <dbReference type="NCBI Taxonomy" id="5061"/>
    <lineage>
        <taxon>Eukaryota</taxon>
        <taxon>Fungi</taxon>
        <taxon>Dikarya</taxon>
        <taxon>Ascomycota</taxon>
        <taxon>Pezizomycotina</taxon>
        <taxon>Eurotiomycetes</taxon>
        <taxon>Eurotiomycetidae</taxon>
        <taxon>Eurotiales</taxon>
        <taxon>Aspergillaceae</taxon>
        <taxon>Aspergillus</taxon>
        <taxon>Aspergillus subgen. Circumdati</taxon>
    </lineage>
</organism>
<evidence type="ECO:0000313" key="1">
    <source>
        <dbReference type="RefSeq" id="XP_059600874.1"/>
    </source>
</evidence>
<proteinExistence type="predicted"/>
<reference evidence="1" key="2">
    <citation type="submission" date="2025-08" db="UniProtKB">
        <authorList>
            <consortium name="RefSeq"/>
        </authorList>
    </citation>
    <scope>IDENTIFICATION</scope>
</reference>
<dbReference type="KEGG" id="ang:An07g02430"/>
<gene>
    <name evidence="1" type="ORF">An07g02430</name>
</gene>
<accession>A0AAJ8DZ19</accession>
<sequence>MIIFWGKAFLEVEKSEAAIWCSCNLVMLFFSKCPPQRPKRSNRLRINPASMATSRGSRMRSGTPFQLHLVRSNVTRSVTLIMARMGIAGVARIVSRKYSCYQVGESVRKMDTAQRASASRLEYEDSETESFSNAYYSSDEYLDLIIDWNWTLSTKKLDTMSTLSGQTTSMVRL</sequence>
<dbReference type="RefSeq" id="XP_059600874.1">
    <property type="nucleotide sequence ID" value="XM_059748283.1"/>
</dbReference>
<protein>
    <submittedName>
        <fullName evidence="1">Uncharacterized protein</fullName>
    </submittedName>
</protein>
<dbReference type="GeneID" id="84591299"/>
<reference evidence="1" key="1">
    <citation type="submission" date="2025-02" db="EMBL/GenBank/DDBJ databases">
        <authorList>
            <consortium name="NCBI Genome Project"/>
        </authorList>
    </citation>
    <scope>NUCLEOTIDE SEQUENCE</scope>
</reference>